<evidence type="ECO:0000256" key="1">
    <source>
        <dbReference type="SAM" id="Phobius"/>
    </source>
</evidence>
<proteinExistence type="predicted"/>
<keyword evidence="1" id="KW-0472">Membrane</keyword>
<sequence>MANLAILALLAGAVFGMRFNILVLFPLSIFVGVNTIVVGLILGHGIGSALLGCAIVILAMQGGYVLGSLTRWTVAAARAGRTGEAHAGVRVRET</sequence>
<comment type="caution">
    <text evidence="2">The sequence shown here is derived from an EMBL/GenBank/DDBJ whole genome shotgun (WGS) entry which is preliminary data.</text>
</comment>
<organism evidence="2 3">
    <name type="scientific">Rhodopseudomonas palustris</name>
    <dbReference type="NCBI Taxonomy" id="1076"/>
    <lineage>
        <taxon>Bacteria</taxon>
        <taxon>Pseudomonadati</taxon>
        <taxon>Pseudomonadota</taxon>
        <taxon>Alphaproteobacteria</taxon>
        <taxon>Hyphomicrobiales</taxon>
        <taxon>Nitrobacteraceae</taxon>
        <taxon>Rhodopseudomonas</taxon>
    </lineage>
</organism>
<dbReference type="EMBL" id="JACRJB010000010">
    <property type="protein sequence ID" value="MBI5128460.1"/>
    <property type="molecule type" value="Genomic_DNA"/>
</dbReference>
<keyword evidence="1" id="KW-0812">Transmembrane</keyword>
<dbReference type="AlphaFoldDB" id="A0A933RUF5"/>
<evidence type="ECO:0000313" key="3">
    <source>
        <dbReference type="Proteomes" id="UP000782519"/>
    </source>
</evidence>
<name>A0A933RUF5_RHOPL</name>
<gene>
    <name evidence="2" type="ORF">HZA66_03375</name>
</gene>
<dbReference type="Proteomes" id="UP000782519">
    <property type="component" value="Unassembled WGS sequence"/>
</dbReference>
<reference evidence="2" key="1">
    <citation type="submission" date="2020-07" db="EMBL/GenBank/DDBJ databases">
        <title>Huge and variable diversity of episymbiotic CPR bacteria and DPANN archaea in groundwater ecosystems.</title>
        <authorList>
            <person name="He C.Y."/>
            <person name="Keren R."/>
            <person name="Whittaker M."/>
            <person name="Farag I.F."/>
            <person name="Doudna J."/>
            <person name="Cate J.H.D."/>
            <person name="Banfield J.F."/>
        </authorList>
    </citation>
    <scope>NUCLEOTIDE SEQUENCE</scope>
    <source>
        <strain evidence="2">NC_groundwater_1818_Pr3_B-0.1um_66_35</strain>
    </source>
</reference>
<protein>
    <submittedName>
        <fullName evidence="2">Uncharacterized protein</fullName>
    </submittedName>
</protein>
<keyword evidence="1" id="KW-1133">Transmembrane helix</keyword>
<accession>A0A933RUF5</accession>
<evidence type="ECO:0000313" key="2">
    <source>
        <dbReference type="EMBL" id="MBI5128460.1"/>
    </source>
</evidence>
<feature type="transmembrane region" description="Helical" evidence="1">
    <location>
        <begin position="26"/>
        <end position="59"/>
    </location>
</feature>